<gene>
    <name evidence="2" type="ORF">ABT56_07220</name>
</gene>
<evidence type="ECO:0000313" key="2">
    <source>
        <dbReference type="EMBL" id="KLV06938.1"/>
    </source>
</evidence>
<feature type="signal peptide" evidence="1">
    <location>
        <begin position="1"/>
        <end position="23"/>
    </location>
</feature>
<dbReference type="GO" id="GO:0016740">
    <property type="term" value="F:transferase activity"/>
    <property type="evidence" value="ECO:0007669"/>
    <property type="project" value="UniProtKB-KW"/>
</dbReference>
<evidence type="ECO:0000313" key="3">
    <source>
        <dbReference type="Proteomes" id="UP000036097"/>
    </source>
</evidence>
<feature type="chain" id="PRO_5005252184" evidence="1">
    <location>
        <begin position="24"/>
        <end position="261"/>
    </location>
</feature>
<dbReference type="InterPro" id="IPR007685">
    <property type="entry name" value="RelA_SpoT"/>
</dbReference>
<protein>
    <submittedName>
        <fullName evidence="2">Phosphoribosylglycinamide formyltransferase</fullName>
    </submittedName>
</protein>
<dbReference type="STRING" id="1195763.ABT56_07220"/>
<comment type="caution">
    <text evidence="2">The sequence shown here is derived from an EMBL/GenBank/DDBJ whole genome shotgun (WGS) entry which is preliminary data.</text>
</comment>
<dbReference type="RefSeq" id="WP_047878208.1">
    <property type="nucleotide sequence ID" value="NZ_LDOT01000007.1"/>
</dbReference>
<dbReference type="EMBL" id="LDOT01000007">
    <property type="protein sequence ID" value="KLV06938.1"/>
    <property type="molecule type" value="Genomic_DNA"/>
</dbReference>
<name>A0A0J1H5D3_9GAMM</name>
<dbReference type="GO" id="GO:0015969">
    <property type="term" value="P:guanosine tetraphosphate metabolic process"/>
    <property type="evidence" value="ECO:0007669"/>
    <property type="project" value="InterPro"/>
</dbReference>
<dbReference type="OrthoDB" id="5823369at2"/>
<dbReference type="AlphaFoldDB" id="A0A0J1H5D3"/>
<proteinExistence type="predicted"/>
<dbReference type="Proteomes" id="UP000036097">
    <property type="component" value="Unassembled WGS sequence"/>
</dbReference>
<sequence>MDLKSVLRTCFVLFLLSRGTAIAAPSTSNCARLDYEISPKQAEASKQSFQRSLSGLYSINSWRQANIMQPYAHIDQLYQVAPKAQLELATLVKEVGMISKTTTVLPDVKSKDRAEAKIASELNGDASKITDLARASIVADNIPELVQAFELIGKESQIVAVKNRFKQPNASGYRDLKVLVELPESKMIAEIQLHLDAISTVKNGDEHAIYEEIQKIERNATDQSRELSEFEVAQINKLRTTSKTLYHNAWQQYLQPNRIAV</sequence>
<organism evidence="2 3">
    <name type="scientific">Photobacterium aquae</name>
    <dbReference type="NCBI Taxonomy" id="1195763"/>
    <lineage>
        <taxon>Bacteria</taxon>
        <taxon>Pseudomonadati</taxon>
        <taxon>Pseudomonadota</taxon>
        <taxon>Gammaproteobacteria</taxon>
        <taxon>Vibrionales</taxon>
        <taxon>Vibrionaceae</taxon>
        <taxon>Photobacterium</taxon>
    </lineage>
</organism>
<accession>A0A0J1H5D3</accession>
<dbReference type="PATRIC" id="fig|1195763.3.peg.1543"/>
<keyword evidence="3" id="KW-1185">Reference proteome</keyword>
<dbReference type="SUPFAM" id="SSF81301">
    <property type="entry name" value="Nucleotidyltransferase"/>
    <property type="match status" value="1"/>
</dbReference>
<dbReference type="InterPro" id="IPR043519">
    <property type="entry name" value="NT_sf"/>
</dbReference>
<reference evidence="2 3" key="1">
    <citation type="submission" date="2015-05" db="EMBL/GenBank/DDBJ databases">
        <title>Photobacterium galathea sp. nov.</title>
        <authorList>
            <person name="Machado H."/>
            <person name="Gram L."/>
        </authorList>
    </citation>
    <scope>NUCLEOTIDE SEQUENCE [LARGE SCALE GENOMIC DNA]</scope>
    <source>
        <strain evidence="2 3">CGMCC 1.12159</strain>
    </source>
</reference>
<evidence type="ECO:0000256" key="1">
    <source>
        <dbReference type="SAM" id="SignalP"/>
    </source>
</evidence>
<dbReference type="CDD" id="cd05399">
    <property type="entry name" value="NT_Rel-Spo_like"/>
    <property type="match status" value="1"/>
</dbReference>
<keyword evidence="1" id="KW-0732">Signal</keyword>
<dbReference type="Gene3D" id="3.30.460.10">
    <property type="entry name" value="Beta Polymerase, domain 2"/>
    <property type="match status" value="1"/>
</dbReference>
<keyword evidence="2" id="KW-0808">Transferase</keyword>